<sequence length="78" mass="8845">MSDAPQKDDADENLAFKRYMFLNGIRILGIITICAGIATQERLLPLPPVFAYVLAIAGFLIFFFLPRHFAQGWRSNDQ</sequence>
<name>A0A850HDH2_9SPHN</name>
<evidence type="ECO:0000313" key="2">
    <source>
        <dbReference type="EMBL" id="NVE94778.1"/>
    </source>
</evidence>
<feature type="transmembrane region" description="Helical" evidence="1">
    <location>
        <begin position="20"/>
        <end position="38"/>
    </location>
</feature>
<keyword evidence="1" id="KW-0812">Transmembrane</keyword>
<dbReference type="EMBL" id="JABWTA010000001">
    <property type="protein sequence ID" value="NVE94778.1"/>
    <property type="molecule type" value="Genomic_DNA"/>
</dbReference>
<dbReference type="RefSeq" id="WP_176273019.1">
    <property type="nucleotide sequence ID" value="NZ_JABWTA010000001.1"/>
</dbReference>
<keyword evidence="1" id="KW-0472">Membrane</keyword>
<feature type="transmembrane region" description="Helical" evidence="1">
    <location>
        <begin position="44"/>
        <end position="65"/>
    </location>
</feature>
<reference evidence="2 3" key="1">
    <citation type="submission" date="2020-06" db="EMBL/GenBank/DDBJ databases">
        <title>Altererythrobacter lutimaris sp. nov., a marine bacterium isolated from a tidal flat.</title>
        <authorList>
            <person name="Kim D."/>
            <person name="Yoo Y."/>
            <person name="Kim J.-J."/>
        </authorList>
    </citation>
    <scope>NUCLEOTIDE SEQUENCE [LARGE SCALE GENOMIC DNA]</scope>
    <source>
        <strain evidence="2 3">JGD-16</strain>
    </source>
</reference>
<dbReference type="Proteomes" id="UP000546031">
    <property type="component" value="Unassembled WGS sequence"/>
</dbReference>
<organism evidence="2 3">
    <name type="scientific">Altererythrobacter lutimaris</name>
    <dbReference type="NCBI Taxonomy" id="2743979"/>
    <lineage>
        <taxon>Bacteria</taxon>
        <taxon>Pseudomonadati</taxon>
        <taxon>Pseudomonadota</taxon>
        <taxon>Alphaproteobacteria</taxon>
        <taxon>Sphingomonadales</taxon>
        <taxon>Erythrobacteraceae</taxon>
        <taxon>Altererythrobacter</taxon>
    </lineage>
</organism>
<proteinExistence type="predicted"/>
<protein>
    <submittedName>
        <fullName evidence="2">Uncharacterized protein</fullName>
    </submittedName>
</protein>
<evidence type="ECO:0000313" key="3">
    <source>
        <dbReference type="Proteomes" id="UP000546031"/>
    </source>
</evidence>
<keyword evidence="1" id="KW-1133">Transmembrane helix</keyword>
<comment type="caution">
    <text evidence="2">The sequence shown here is derived from an EMBL/GenBank/DDBJ whole genome shotgun (WGS) entry which is preliminary data.</text>
</comment>
<evidence type="ECO:0000256" key="1">
    <source>
        <dbReference type="SAM" id="Phobius"/>
    </source>
</evidence>
<accession>A0A850HDH2</accession>
<gene>
    <name evidence="2" type="ORF">HUO12_07680</name>
</gene>
<dbReference type="AlphaFoldDB" id="A0A850HDH2"/>
<keyword evidence="3" id="KW-1185">Reference proteome</keyword>